<feature type="region of interest" description="Disordered" evidence="1">
    <location>
        <begin position="1"/>
        <end position="61"/>
    </location>
</feature>
<gene>
    <name evidence="2" type="ORF">g.44627</name>
</gene>
<dbReference type="AlphaFoldDB" id="A0A2S2NDT9"/>
<evidence type="ECO:0000313" key="2">
    <source>
        <dbReference type="EMBL" id="MBY15353.1"/>
    </source>
</evidence>
<accession>A0A2S2NDT9</accession>
<feature type="compositionally biased region" description="Basic and acidic residues" evidence="1">
    <location>
        <begin position="1"/>
        <end position="12"/>
    </location>
</feature>
<organism evidence="2">
    <name type="scientific">Schizaphis graminum</name>
    <name type="common">Green bug aphid</name>
    <dbReference type="NCBI Taxonomy" id="13262"/>
    <lineage>
        <taxon>Eukaryota</taxon>
        <taxon>Metazoa</taxon>
        <taxon>Ecdysozoa</taxon>
        <taxon>Arthropoda</taxon>
        <taxon>Hexapoda</taxon>
        <taxon>Insecta</taxon>
        <taxon>Pterygota</taxon>
        <taxon>Neoptera</taxon>
        <taxon>Paraneoptera</taxon>
        <taxon>Hemiptera</taxon>
        <taxon>Sternorrhyncha</taxon>
        <taxon>Aphidomorpha</taxon>
        <taxon>Aphidoidea</taxon>
        <taxon>Aphididae</taxon>
        <taxon>Aphidini</taxon>
        <taxon>Schizaphis</taxon>
    </lineage>
</organism>
<name>A0A2S2NDT9_SCHGA</name>
<protein>
    <submittedName>
        <fullName evidence="2">Uncharacterized protein</fullName>
    </submittedName>
</protein>
<reference evidence="2" key="1">
    <citation type="submission" date="2018-04" db="EMBL/GenBank/DDBJ databases">
        <title>Transcriptome of Schizaphis graminum biotype I.</title>
        <authorList>
            <person name="Scully E.D."/>
            <person name="Geib S.M."/>
            <person name="Palmer N.A."/>
            <person name="Koch K."/>
            <person name="Bradshaw J."/>
            <person name="Heng-Moss T."/>
            <person name="Sarath G."/>
        </authorList>
    </citation>
    <scope>NUCLEOTIDE SEQUENCE</scope>
</reference>
<evidence type="ECO:0000256" key="1">
    <source>
        <dbReference type="SAM" id="MobiDB-lite"/>
    </source>
</evidence>
<feature type="compositionally biased region" description="Basic and acidic residues" evidence="1">
    <location>
        <begin position="49"/>
        <end position="61"/>
    </location>
</feature>
<feature type="compositionally biased region" description="Polar residues" evidence="1">
    <location>
        <begin position="13"/>
        <end position="32"/>
    </location>
</feature>
<proteinExistence type="predicted"/>
<sequence>MIMDRGQQESQKETTGPNSSVQQNTFVYQQKNLDGFDKQCSPSNSNDLNQEKEYSQSDRKISHEECSIGKVHQILKDKHLMYPILSNLLTDIRDYFDLSIAHYDEADILIDTVGIDTYIASFIENLVNTSSLSKLQSEPIIWEAYMMGKENNARNVTKTPTKESQSVVANDLPSTSKKRSIVNIEDIDIQKRIKKHFQQYQLLKKNERRVIKATKYGIRVLDLDNNN</sequence>
<dbReference type="EMBL" id="GGMR01002734">
    <property type="protein sequence ID" value="MBY15353.1"/>
    <property type="molecule type" value="Transcribed_RNA"/>
</dbReference>